<dbReference type="InterPro" id="IPR013083">
    <property type="entry name" value="Znf_RING/FYVE/PHD"/>
</dbReference>
<evidence type="ECO:0000256" key="8">
    <source>
        <dbReference type="ARBA" id="ARBA00022833"/>
    </source>
</evidence>
<dbReference type="AlphaFoldDB" id="A0AA39M4G4"/>
<feature type="compositionally biased region" description="Low complexity" evidence="12">
    <location>
        <begin position="461"/>
        <end position="476"/>
    </location>
</feature>
<dbReference type="InterPro" id="IPR024766">
    <property type="entry name" value="Znf_RING_H2"/>
</dbReference>
<evidence type="ECO:0000256" key="6">
    <source>
        <dbReference type="ARBA" id="ARBA00022771"/>
    </source>
</evidence>
<dbReference type="InterPro" id="IPR001841">
    <property type="entry name" value="Znf_RING"/>
</dbReference>
<keyword evidence="7" id="KW-0833">Ubl conjugation pathway</keyword>
<evidence type="ECO:0000256" key="3">
    <source>
        <dbReference type="ARBA" id="ARBA00012483"/>
    </source>
</evidence>
<keyword evidence="4" id="KW-0808">Transferase</keyword>
<protein>
    <recommendedName>
        <fullName evidence="3">RING-type E3 ubiquitin transferase</fullName>
        <ecNumber evidence="3">2.3.2.27</ecNumber>
    </recommendedName>
</protein>
<evidence type="ECO:0000256" key="10">
    <source>
        <dbReference type="ARBA" id="ARBA00023163"/>
    </source>
</evidence>
<dbReference type="SUPFAM" id="SSF57850">
    <property type="entry name" value="RING/U-box"/>
    <property type="match status" value="1"/>
</dbReference>
<dbReference type="GO" id="GO:0008270">
    <property type="term" value="F:zinc ion binding"/>
    <property type="evidence" value="ECO:0007669"/>
    <property type="project" value="UniProtKB-KW"/>
</dbReference>
<evidence type="ECO:0000256" key="9">
    <source>
        <dbReference type="ARBA" id="ARBA00023015"/>
    </source>
</evidence>
<organism evidence="14 15">
    <name type="scientific">Steinernema hermaphroditum</name>
    <dbReference type="NCBI Taxonomy" id="289476"/>
    <lineage>
        <taxon>Eukaryota</taxon>
        <taxon>Metazoa</taxon>
        <taxon>Ecdysozoa</taxon>
        <taxon>Nematoda</taxon>
        <taxon>Chromadorea</taxon>
        <taxon>Rhabditida</taxon>
        <taxon>Tylenchina</taxon>
        <taxon>Panagrolaimomorpha</taxon>
        <taxon>Strongyloidoidea</taxon>
        <taxon>Steinernematidae</taxon>
        <taxon>Steinernema</taxon>
    </lineage>
</organism>
<evidence type="ECO:0000313" key="15">
    <source>
        <dbReference type="Proteomes" id="UP001175271"/>
    </source>
</evidence>
<comment type="pathway">
    <text evidence="2">Protein modification; protein ubiquitination.</text>
</comment>
<dbReference type="GO" id="GO:0061630">
    <property type="term" value="F:ubiquitin protein ligase activity"/>
    <property type="evidence" value="ECO:0007669"/>
    <property type="project" value="UniProtKB-EC"/>
</dbReference>
<accession>A0AA39M4G4</accession>
<dbReference type="PROSITE" id="PS00518">
    <property type="entry name" value="ZF_RING_1"/>
    <property type="match status" value="1"/>
</dbReference>
<dbReference type="InterPro" id="IPR017907">
    <property type="entry name" value="Znf_RING_CS"/>
</dbReference>
<feature type="region of interest" description="Disordered" evidence="12">
    <location>
        <begin position="511"/>
        <end position="586"/>
    </location>
</feature>
<evidence type="ECO:0000256" key="11">
    <source>
        <dbReference type="PROSITE-ProRule" id="PRU00175"/>
    </source>
</evidence>
<comment type="caution">
    <text evidence="14">The sequence shown here is derived from an EMBL/GenBank/DDBJ whole genome shotgun (WGS) entry which is preliminary data.</text>
</comment>
<dbReference type="Gene3D" id="3.30.40.10">
    <property type="entry name" value="Zinc/RING finger domain, C3HC4 (zinc finger)"/>
    <property type="match status" value="1"/>
</dbReference>
<dbReference type="Proteomes" id="UP001175271">
    <property type="component" value="Unassembled WGS sequence"/>
</dbReference>
<name>A0AA39M4G4_9BILA</name>
<keyword evidence="10" id="KW-0804">Transcription</keyword>
<dbReference type="EC" id="2.3.2.27" evidence="3"/>
<dbReference type="EMBL" id="JAUCMV010000002">
    <property type="protein sequence ID" value="KAK0420393.1"/>
    <property type="molecule type" value="Genomic_DNA"/>
</dbReference>
<evidence type="ECO:0000256" key="4">
    <source>
        <dbReference type="ARBA" id="ARBA00022679"/>
    </source>
</evidence>
<keyword evidence="9" id="KW-0805">Transcription regulation</keyword>
<dbReference type="GO" id="GO:0006513">
    <property type="term" value="P:protein monoubiquitination"/>
    <property type="evidence" value="ECO:0007669"/>
    <property type="project" value="TreeGrafter"/>
</dbReference>
<evidence type="ECO:0000313" key="14">
    <source>
        <dbReference type="EMBL" id="KAK0420393.1"/>
    </source>
</evidence>
<evidence type="ECO:0000256" key="7">
    <source>
        <dbReference type="ARBA" id="ARBA00022786"/>
    </source>
</evidence>
<feature type="compositionally biased region" description="Acidic residues" evidence="12">
    <location>
        <begin position="418"/>
        <end position="428"/>
    </location>
</feature>
<evidence type="ECO:0000256" key="12">
    <source>
        <dbReference type="SAM" id="MobiDB-lite"/>
    </source>
</evidence>
<dbReference type="PANTHER" id="PTHR46077">
    <property type="entry name" value="E3 UBIQUITIN-PROTEIN LIGASE TOPORS"/>
    <property type="match status" value="1"/>
</dbReference>
<keyword evidence="15" id="KW-1185">Reference proteome</keyword>
<keyword evidence="6 11" id="KW-0863">Zinc-finger</keyword>
<feature type="compositionally biased region" description="Basic and acidic residues" evidence="12">
    <location>
        <begin position="52"/>
        <end position="67"/>
    </location>
</feature>
<feature type="region of interest" description="Disordered" evidence="12">
    <location>
        <begin position="1"/>
        <end position="67"/>
    </location>
</feature>
<sequence length="586" mass="65424">MDSDCVRTRSKRAVGESDADSVRPRKRSRQKSTEEVESAPGPSGVMTRSRRRSSERQQSRGESDMLHVVKNEEDDKCAICLSPNKECPAKLDVCAHVFCLVCIRSWISQQGTCPLCKKVGTTLIYNVRDAKGRIRKTTQCVKDLMKAHRDARSAGNGHDSMTTEAAVLNIVIRRIRAEIEVINGQEVDCINSQAMEARKRLCILLTGFRRLGCDIGNKPREDIVNDIMFRKLFYDQLFIVNLVPPVNNEIQLTPELFRTNETLVERTDAFLSRDLQVLCAEPRDVDKVKRVIINNLGILAIENRELVPIIRGVGVISSVRHLLRSLADFLRSGLSLDEYNSRSHHITSAEAANQLAEHYVNSESGEEELVVERVVMNNRISSFPPSISEAIDGMPTWDSSSVYRDQRVNPIPITLNSDADDDGSDEDGGIYTRSCLLNRPAPAMPSRPNMAMSSEEAMSLFGGPSTSAGPSSSMFSRAGGPENHSRLMEMIPLVNTFMNNPDFLRLMQQPGRQTREQGTQTREAGRTGPERQRVTTIADDEPEEVIDISDDDDDVIHDDDDDIHVIESPKEDDSGSGSSDRQRGRR</sequence>
<feature type="compositionally biased region" description="Acidic residues" evidence="12">
    <location>
        <begin position="538"/>
        <end position="562"/>
    </location>
</feature>
<keyword evidence="8" id="KW-0862">Zinc</keyword>
<feature type="compositionally biased region" description="Polar residues" evidence="12">
    <location>
        <begin position="511"/>
        <end position="522"/>
    </location>
</feature>
<dbReference type="SMART" id="SM00184">
    <property type="entry name" value="RING"/>
    <property type="match status" value="1"/>
</dbReference>
<reference evidence="14" key="1">
    <citation type="submission" date="2023-06" db="EMBL/GenBank/DDBJ databases">
        <title>Genomic analysis of the entomopathogenic nematode Steinernema hermaphroditum.</title>
        <authorList>
            <person name="Schwarz E.M."/>
            <person name="Heppert J.K."/>
            <person name="Baniya A."/>
            <person name="Schwartz H.T."/>
            <person name="Tan C.-H."/>
            <person name="Antoshechkin I."/>
            <person name="Sternberg P.W."/>
            <person name="Goodrich-Blair H."/>
            <person name="Dillman A.R."/>
        </authorList>
    </citation>
    <scope>NUCLEOTIDE SEQUENCE</scope>
    <source>
        <strain evidence="14">PS9179</strain>
        <tissue evidence="14">Whole animal</tissue>
    </source>
</reference>
<proteinExistence type="predicted"/>
<gene>
    <name evidence="14" type="ORF">QR680_014656</name>
</gene>
<evidence type="ECO:0000256" key="1">
    <source>
        <dbReference type="ARBA" id="ARBA00000900"/>
    </source>
</evidence>
<feature type="region of interest" description="Disordered" evidence="12">
    <location>
        <begin position="413"/>
        <end position="483"/>
    </location>
</feature>
<evidence type="ECO:0000256" key="5">
    <source>
        <dbReference type="ARBA" id="ARBA00022723"/>
    </source>
</evidence>
<feature type="compositionally biased region" description="Basic and acidic residues" evidence="12">
    <location>
        <begin position="563"/>
        <end position="573"/>
    </location>
</feature>
<dbReference type="PANTHER" id="PTHR46077:SF1">
    <property type="entry name" value="TOP1 BINDING ARGININE_SERINE RICH PROTEIN, E3 UBIQUITIN LIGASE"/>
    <property type="match status" value="1"/>
</dbReference>
<dbReference type="PROSITE" id="PS50089">
    <property type="entry name" value="ZF_RING_2"/>
    <property type="match status" value="1"/>
</dbReference>
<feature type="compositionally biased region" description="Basic and acidic residues" evidence="12">
    <location>
        <begin position="523"/>
        <end position="533"/>
    </location>
</feature>
<evidence type="ECO:0000259" key="13">
    <source>
        <dbReference type="PROSITE" id="PS50089"/>
    </source>
</evidence>
<keyword evidence="5" id="KW-0479">Metal-binding</keyword>
<evidence type="ECO:0000256" key="2">
    <source>
        <dbReference type="ARBA" id="ARBA00004906"/>
    </source>
</evidence>
<dbReference type="Pfam" id="PF12678">
    <property type="entry name" value="zf-rbx1"/>
    <property type="match status" value="1"/>
</dbReference>
<comment type="catalytic activity">
    <reaction evidence="1">
        <text>S-ubiquitinyl-[E2 ubiquitin-conjugating enzyme]-L-cysteine + [acceptor protein]-L-lysine = [E2 ubiquitin-conjugating enzyme]-L-cysteine + N(6)-ubiquitinyl-[acceptor protein]-L-lysine.</text>
        <dbReference type="EC" id="2.3.2.27"/>
    </reaction>
</comment>
<dbReference type="GO" id="GO:0031461">
    <property type="term" value="C:cullin-RING ubiquitin ligase complex"/>
    <property type="evidence" value="ECO:0007669"/>
    <property type="project" value="UniProtKB-ARBA"/>
</dbReference>
<dbReference type="GO" id="GO:0000209">
    <property type="term" value="P:protein polyubiquitination"/>
    <property type="evidence" value="ECO:0007669"/>
    <property type="project" value="TreeGrafter"/>
</dbReference>
<feature type="domain" description="RING-type" evidence="13">
    <location>
        <begin position="77"/>
        <end position="117"/>
    </location>
</feature>